<dbReference type="Pfam" id="PF03777">
    <property type="entry name" value="ChpA-C"/>
    <property type="match status" value="3"/>
</dbReference>
<evidence type="ECO:0000313" key="6">
    <source>
        <dbReference type="EMBL" id="GAA2025531.1"/>
    </source>
</evidence>
<proteinExistence type="predicted"/>
<evidence type="ECO:0000259" key="5">
    <source>
        <dbReference type="PROSITE" id="PS51884"/>
    </source>
</evidence>
<keyword evidence="1" id="KW-0964">Secreted</keyword>
<reference evidence="6 7" key="1">
    <citation type="journal article" date="2019" name="Int. J. Syst. Evol. Microbiol.">
        <title>The Global Catalogue of Microorganisms (GCM) 10K type strain sequencing project: providing services to taxonomists for standard genome sequencing and annotation.</title>
        <authorList>
            <consortium name="The Broad Institute Genomics Platform"/>
            <consortium name="The Broad Institute Genome Sequencing Center for Infectious Disease"/>
            <person name="Wu L."/>
            <person name="Ma J."/>
        </authorList>
    </citation>
    <scope>NUCLEOTIDE SEQUENCE [LARGE SCALE GENOMIC DNA]</scope>
    <source>
        <strain evidence="6 7">JCM 16014</strain>
    </source>
</reference>
<dbReference type="InterPro" id="IPR005528">
    <property type="entry name" value="ChpA-H"/>
</dbReference>
<organism evidence="6 7">
    <name type="scientific">Catenulispora yoronensis</name>
    <dbReference type="NCBI Taxonomy" id="450799"/>
    <lineage>
        <taxon>Bacteria</taxon>
        <taxon>Bacillati</taxon>
        <taxon>Actinomycetota</taxon>
        <taxon>Actinomycetes</taxon>
        <taxon>Catenulisporales</taxon>
        <taxon>Catenulisporaceae</taxon>
        <taxon>Catenulispora</taxon>
    </lineage>
</organism>
<dbReference type="RefSeq" id="WP_344665666.1">
    <property type="nucleotide sequence ID" value="NZ_BAAAQN010000011.1"/>
</dbReference>
<feature type="compositionally biased region" description="Pro residues" evidence="4">
    <location>
        <begin position="229"/>
        <end position="246"/>
    </location>
</feature>
<keyword evidence="1" id="KW-0134">Cell wall</keyword>
<feature type="domain" description="Chaplin" evidence="5">
    <location>
        <begin position="45"/>
        <end position="85"/>
    </location>
</feature>
<accession>A0ABN2U1E4</accession>
<dbReference type="EMBL" id="BAAAQN010000011">
    <property type="protein sequence ID" value="GAA2025531.1"/>
    <property type="molecule type" value="Genomic_DNA"/>
</dbReference>
<evidence type="ECO:0000256" key="1">
    <source>
        <dbReference type="ARBA" id="ARBA00022512"/>
    </source>
</evidence>
<gene>
    <name evidence="6" type="ORF">GCM10009839_24590</name>
</gene>
<comment type="caution">
    <text evidence="6">The sequence shown here is derived from an EMBL/GenBank/DDBJ whole genome shotgun (WGS) entry which is preliminary data.</text>
</comment>
<evidence type="ECO:0000313" key="7">
    <source>
        <dbReference type="Proteomes" id="UP001500751"/>
    </source>
</evidence>
<evidence type="ECO:0000256" key="3">
    <source>
        <dbReference type="ARBA" id="ARBA00023087"/>
    </source>
</evidence>
<dbReference type="PROSITE" id="PS51884">
    <property type="entry name" value="CHAPLIN"/>
    <property type="match status" value="3"/>
</dbReference>
<sequence>MHSQVKRRIAFGITTGGLLAGGGFGIAHADTAGTGSGATGTAGGSPGVLSGNSIQIPVDIPINVCGVTANVVGLLNPAAGNSCANSGGAVATGGSAASDGSAASGGSTAVGGAFGSPGVLSGNNVQVPVDVPANVCGDSVNVVGVGNTAAHNTCANHGAPTSGGAVAAGGSGNGTTAGGSPGLLSGNSLQIPVTVPVNACGDSVNVIGIGNTAAHNSCANHGSAVAAPPPVTTTTAAPPPAAPPSTPVTTTPGTTVPRTTGGEPVGDVAQPAGATGSLAHTGADGLALAPIGAAMIGGGAFLYRKFKPRGSH</sequence>
<feature type="domain" description="Chaplin" evidence="5">
    <location>
        <begin position="180"/>
        <end position="220"/>
    </location>
</feature>
<keyword evidence="2" id="KW-0130">Cell adhesion</keyword>
<keyword evidence="7" id="KW-1185">Reference proteome</keyword>
<evidence type="ECO:0000256" key="2">
    <source>
        <dbReference type="ARBA" id="ARBA00022889"/>
    </source>
</evidence>
<keyword evidence="3" id="KW-0034">Amyloid</keyword>
<feature type="compositionally biased region" description="Low complexity" evidence="4">
    <location>
        <begin position="247"/>
        <end position="266"/>
    </location>
</feature>
<evidence type="ECO:0000256" key="4">
    <source>
        <dbReference type="SAM" id="MobiDB-lite"/>
    </source>
</evidence>
<dbReference type="Proteomes" id="UP001500751">
    <property type="component" value="Unassembled WGS sequence"/>
</dbReference>
<feature type="domain" description="Chaplin" evidence="5">
    <location>
        <begin position="116"/>
        <end position="156"/>
    </location>
</feature>
<protein>
    <recommendedName>
        <fullName evidence="5">Chaplin domain-containing protein</fullName>
    </recommendedName>
</protein>
<feature type="region of interest" description="Disordered" evidence="4">
    <location>
        <begin position="229"/>
        <end position="273"/>
    </location>
</feature>
<name>A0ABN2U1E4_9ACTN</name>